<dbReference type="Proteomes" id="UP000093695">
    <property type="component" value="Chromosome"/>
</dbReference>
<reference evidence="1 2" key="1">
    <citation type="journal article" date="2015" name="Genome Announc.">
        <title>Draft Genome Sequence of Norvancomycin-Producing Strain Amycolatopsis orientalis CPCC200066.</title>
        <authorList>
            <person name="Lei X."/>
            <person name="Yuan F."/>
            <person name="Shi Y."/>
            <person name="Li X."/>
            <person name="Wang L."/>
            <person name="Hong B."/>
        </authorList>
    </citation>
    <scope>NUCLEOTIDE SEQUENCE [LARGE SCALE GENOMIC DNA]</scope>
    <source>
        <strain evidence="1 2">B-37</strain>
    </source>
</reference>
<dbReference type="EMBL" id="CP016174">
    <property type="protein sequence ID" value="ANN16269.1"/>
    <property type="molecule type" value="Genomic_DNA"/>
</dbReference>
<protein>
    <submittedName>
        <fullName evidence="1">Uncharacterized protein</fullName>
    </submittedName>
</protein>
<proteinExistence type="predicted"/>
<evidence type="ECO:0000313" key="2">
    <source>
        <dbReference type="Proteomes" id="UP000093695"/>
    </source>
</evidence>
<dbReference type="AlphaFoldDB" id="A0A193BVS3"/>
<dbReference type="KEGG" id="aori:SD37_11835"/>
<gene>
    <name evidence="1" type="ORF">SD37_11835</name>
</gene>
<accession>A0A193BVS3</accession>
<keyword evidence="2" id="KW-1185">Reference proteome</keyword>
<sequence length="104" mass="11668">MSGLNFVADHHEVAGKLLNGWFVILPWERADDPGIWCEELVAVADDLGVGVCVQPISNHSVTLIYNMDAIPSYERARDAIALIEHDRFMTRDSRRLLVTGYRAS</sequence>
<dbReference type="RefSeq" id="WP_044851541.1">
    <property type="nucleotide sequence ID" value="NZ_CP016174.1"/>
</dbReference>
<evidence type="ECO:0000313" key="1">
    <source>
        <dbReference type="EMBL" id="ANN16269.1"/>
    </source>
</evidence>
<name>A0A193BVS3_AMYOR</name>
<dbReference type="STRING" id="31958.SD37_11835"/>
<organism evidence="1 2">
    <name type="scientific">Amycolatopsis orientalis</name>
    <name type="common">Nocardia orientalis</name>
    <dbReference type="NCBI Taxonomy" id="31958"/>
    <lineage>
        <taxon>Bacteria</taxon>
        <taxon>Bacillati</taxon>
        <taxon>Actinomycetota</taxon>
        <taxon>Actinomycetes</taxon>
        <taxon>Pseudonocardiales</taxon>
        <taxon>Pseudonocardiaceae</taxon>
        <taxon>Amycolatopsis</taxon>
    </lineage>
</organism>